<evidence type="ECO:0000256" key="4">
    <source>
        <dbReference type="ARBA" id="ARBA00022692"/>
    </source>
</evidence>
<keyword evidence="11" id="KW-1185">Reference proteome</keyword>
<evidence type="ECO:0000313" key="10">
    <source>
        <dbReference type="EMBL" id="SDL94626.1"/>
    </source>
</evidence>
<dbReference type="InterPro" id="IPR051447">
    <property type="entry name" value="Lipoprotein-release_system"/>
</dbReference>
<proteinExistence type="inferred from homology"/>
<feature type="transmembrane region" description="Helical" evidence="7">
    <location>
        <begin position="22"/>
        <end position="45"/>
    </location>
</feature>
<gene>
    <name evidence="10" type="ORF">SAMN05421813_10417</name>
</gene>
<dbReference type="InterPro" id="IPR003838">
    <property type="entry name" value="ABC3_permease_C"/>
</dbReference>
<comment type="subcellular location">
    <subcellularLocation>
        <location evidence="1">Cell membrane</location>
        <topology evidence="1">Multi-pass membrane protein</topology>
    </subcellularLocation>
</comment>
<dbReference type="OrthoDB" id="1522670at2"/>
<dbReference type="EMBL" id="FNHH01000004">
    <property type="protein sequence ID" value="SDL94626.1"/>
    <property type="molecule type" value="Genomic_DNA"/>
</dbReference>
<feature type="domain" description="ABC3 transporter permease C-terminal" evidence="8">
    <location>
        <begin position="274"/>
        <end position="399"/>
    </location>
</feature>
<dbReference type="Pfam" id="PF12704">
    <property type="entry name" value="MacB_PCD"/>
    <property type="match status" value="1"/>
</dbReference>
<evidence type="ECO:0000256" key="6">
    <source>
        <dbReference type="ARBA" id="ARBA00023136"/>
    </source>
</evidence>
<keyword evidence="6 7" id="KW-0472">Membrane</keyword>
<evidence type="ECO:0000313" key="11">
    <source>
        <dbReference type="Proteomes" id="UP000199226"/>
    </source>
</evidence>
<dbReference type="Pfam" id="PF02687">
    <property type="entry name" value="FtsX"/>
    <property type="match status" value="1"/>
</dbReference>
<feature type="domain" description="MacB-like periplasmic core" evidence="9">
    <location>
        <begin position="26"/>
        <end position="192"/>
    </location>
</feature>
<dbReference type="AlphaFoldDB" id="A0A1G9P769"/>
<keyword evidence="4 7" id="KW-0812">Transmembrane</keyword>
<dbReference type="Proteomes" id="UP000199226">
    <property type="component" value="Unassembled WGS sequence"/>
</dbReference>
<evidence type="ECO:0000256" key="1">
    <source>
        <dbReference type="ARBA" id="ARBA00004651"/>
    </source>
</evidence>
<evidence type="ECO:0000259" key="8">
    <source>
        <dbReference type="Pfam" id="PF02687"/>
    </source>
</evidence>
<comment type="similarity">
    <text evidence="2">Belongs to the ABC-4 integral membrane protein family. LolC/E subfamily.</text>
</comment>
<reference evidence="11" key="1">
    <citation type="submission" date="2016-10" db="EMBL/GenBank/DDBJ databases">
        <authorList>
            <person name="Varghese N."/>
            <person name="Submissions S."/>
        </authorList>
    </citation>
    <scope>NUCLEOTIDE SEQUENCE [LARGE SCALE GENOMIC DNA]</scope>
    <source>
        <strain evidence="11">DSM 24536</strain>
    </source>
</reference>
<evidence type="ECO:0000259" key="9">
    <source>
        <dbReference type="Pfam" id="PF12704"/>
    </source>
</evidence>
<dbReference type="PANTHER" id="PTHR30489">
    <property type="entry name" value="LIPOPROTEIN-RELEASING SYSTEM TRANSMEMBRANE PROTEIN LOLE"/>
    <property type="match status" value="1"/>
</dbReference>
<keyword evidence="10" id="KW-0449">Lipoprotein</keyword>
<dbReference type="PANTHER" id="PTHR30489:SF0">
    <property type="entry name" value="LIPOPROTEIN-RELEASING SYSTEM TRANSMEMBRANE PROTEIN LOLE"/>
    <property type="match status" value="1"/>
</dbReference>
<name>A0A1G9P769_9SPHI</name>
<dbReference type="STRING" id="990371.SAMN05421813_10417"/>
<organism evidence="10 11">
    <name type="scientific">Daejeonella rubra</name>
    <dbReference type="NCBI Taxonomy" id="990371"/>
    <lineage>
        <taxon>Bacteria</taxon>
        <taxon>Pseudomonadati</taxon>
        <taxon>Bacteroidota</taxon>
        <taxon>Sphingobacteriia</taxon>
        <taxon>Sphingobacteriales</taxon>
        <taxon>Sphingobacteriaceae</taxon>
        <taxon>Daejeonella</taxon>
    </lineage>
</organism>
<keyword evidence="5 7" id="KW-1133">Transmembrane helix</keyword>
<dbReference type="InterPro" id="IPR025857">
    <property type="entry name" value="MacB_PCD"/>
</dbReference>
<evidence type="ECO:0000256" key="7">
    <source>
        <dbReference type="SAM" id="Phobius"/>
    </source>
</evidence>
<keyword evidence="3" id="KW-1003">Cell membrane</keyword>
<evidence type="ECO:0000256" key="2">
    <source>
        <dbReference type="ARBA" id="ARBA00005236"/>
    </source>
</evidence>
<feature type="transmembrane region" description="Helical" evidence="7">
    <location>
        <begin position="372"/>
        <end position="394"/>
    </location>
</feature>
<feature type="transmembrane region" description="Helical" evidence="7">
    <location>
        <begin position="318"/>
        <end position="344"/>
    </location>
</feature>
<evidence type="ECO:0000256" key="5">
    <source>
        <dbReference type="ARBA" id="ARBA00022989"/>
    </source>
</evidence>
<evidence type="ECO:0000256" key="3">
    <source>
        <dbReference type="ARBA" id="ARBA00022475"/>
    </source>
</evidence>
<dbReference type="RefSeq" id="WP_090700353.1">
    <property type="nucleotide sequence ID" value="NZ_FNHH01000004.1"/>
</dbReference>
<dbReference type="GO" id="GO:0098797">
    <property type="term" value="C:plasma membrane protein complex"/>
    <property type="evidence" value="ECO:0007669"/>
    <property type="project" value="TreeGrafter"/>
</dbReference>
<dbReference type="GO" id="GO:0044874">
    <property type="term" value="P:lipoprotein localization to outer membrane"/>
    <property type="evidence" value="ECO:0007669"/>
    <property type="project" value="TreeGrafter"/>
</dbReference>
<feature type="transmembrane region" description="Helical" evidence="7">
    <location>
        <begin position="274"/>
        <end position="297"/>
    </location>
</feature>
<sequence>MNLPFFIAKRITFNSKRTFSKLIVRIAILGIMLGLAVMILAVAIVKGFKSEIREKVRGFSGDIQIAKLDLNTSYENTPFSISDSEFKKISISPGISFIQPFATKPGIINAGDEAEGVVLKGVDKTYDWEYFKKILVAGKVIDFSDPVKSRSQILISEFTADRLNLKVGDDFLMYFIENSLRKRKFEITGIYNLGVEEVDKIFVIGDLELIRSLNKWEPSQVGGYELRVNDFNDLDIIENKVYEDLGVELKSYTVKEYYPAIFEWLSLLDVNTQVILILMMAVAVINMISALLIMILERTNMIGILKALGSSNWNVRKIFLYNATYLIGLGLLSGNVLGIGLGLFQHYTHFFTLDQASYYMSFVPVQLDIQDILLLNAGTLLISLMVLLIPSLLVTRISPLKAIRFK</sequence>
<accession>A0A1G9P769</accession>
<protein>
    <submittedName>
        <fullName evidence="10">Lipoprotein-releasing system permease protein</fullName>
    </submittedName>
</protein>